<dbReference type="Pfam" id="PF04437">
    <property type="entry name" value="RINT1_TIP1"/>
    <property type="match status" value="1"/>
</dbReference>
<dbReference type="EMBL" id="CAJNOQ010000174">
    <property type="protein sequence ID" value="CAF0767804.1"/>
    <property type="molecule type" value="Genomic_DNA"/>
</dbReference>
<protein>
    <submittedName>
        <fullName evidence="1">Uncharacterized protein</fullName>
    </submittedName>
</protein>
<keyword evidence="3" id="KW-1185">Reference proteome</keyword>
<name>A0A813QJ54_9BILA</name>
<sequence length="454" mass="53996">MRMTLKSNSKNDNDFWTQLISYVNEDVDISADEINNSEHFLAKFLKKAEDDRKLLDQQFFPGNSVSVINQLKTTVKQANILLKQHGQLQTEERKLSIEIKTHEDLTETLAQDFRINMKRLNEMKKTVYYMKCLEQFQRQSENLKRLLEKNQMYECIGVYENLINLTEIIKDTSSEHLRNYSENLTAYWYEQLKVKLSVRMEELLKSIQYPYINRTSASILNDLFTSYYEEFKQCFHLILRIRLPTNSKHTDTKSKLRFPGWKPLPLFILFLIQPLKKRFLFHFYGDKKTNNMAKITSWIIEHNYFLSVKIQPILVEFQYSHINAKIEFIRGLLELVVAKIDSEMTFVLTNTTTFKHYVQEILIFSQRLYDTDCDYPKDLPSCMNLLCDEVIFEKWYQLEQDTAKVRLREIFQSSTAFTSVYDKILEKTNDDLKIPECAETFLTLLHAMEGIYLK</sequence>
<evidence type="ECO:0000313" key="3">
    <source>
        <dbReference type="Proteomes" id="UP000663829"/>
    </source>
</evidence>
<dbReference type="Proteomes" id="UP000681722">
    <property type="component" value="Unassembled WGS sequence"/>
</dbReference>
<dbReference type="GO" id="GO:0006890">
    <property type="term" value="P:retrograde vesicle-mediated transport, Golgi to endoplasmic reticulum"/>
    <property type="evidence" value="ECO:0007669"/>
    <property type="project" value="InterPro"/>
</dbReference>
<proteinExistence type="predicted"/>
<dbReference type="PROSITE" id="PS51386">
    <property type="entry name" value="RINT1_TIP20"/>
    <property type="match status" value="1"/>
</dbReference>
<reference evidence="1" key="1">
    <citation type="submission" date="2021-02" db="EMBL/GenBank/DDBJ databases">
        <authorList>
            <person name="Nowell W R."/>
        </authorList>
    </citation>
    <scope>NUCLEOTIDE SEQUENCE</scope>
</reference>
<dbReference type="GO" id="GO:0070939">
    <property type="term" value="C:Dsl1/NZR complex"/>
    <property type="evidence" value="ECO:0007669"/>
    <property type="project" value="InterPro"/>
</dbReference>
<dbReference type="PANTHER" id="PTHR13520:SF0">
    <property type="entry name" value="RAD50-INTERACTING PROTEIN 1"/>
    <property type="match status" value="1"/>
</dbReference>
<comment type="caution">
    <text evidence="1">The sequence shown here is derived from an EMBL/GenBank/DDBJ whole genome shotgun (WGS) entry which is preliminary data.</text>
</comment>
<dbReference type="InterPro" id="IPR007528">
    <property type="entry name" value="RINT1_Tip20"/>
</dbReference>
<dbReference type="EMBL" id="CAJOBC010000174">
    <property type="protein sequence ID" value="CAF3549518.1"/>
    <property type="molecule type" value="Genomic_DNA"/>
</dbReference>
<dbReference type="AlphaFoldDB" id="A0A813QJ54"/>
<gene>
    <name evidence="1" type="ORF">GPM918_LOCUS1752</name>
    <name evidence="2" type="ORF">SRO942_LOCUS1752</name>
</gene>
<accession>A0A813QJ54</accession>
<dbReference type="PANTHER" id="PTHR13520">
    <property type="entry name" value="RAD50-INTERACTING PROTEIN 1 RINT-1"/>
    <property type="match status" value="1"/>
</dbReference>
<organism evidence="1 3">
    <name type="scientific">Didymodactylos carnosus</name>
    <dbReference type="NCBI Taxonomy" id="1234261"/>
    <lineage>
        <taxon>Eukaryota</taxon>
        <taxon>Metazoa</taxon>
        <taxon>Spiralia</taxon>
        <taxon>Gnathifera</taxon>
        <taxon>Rotifera</taxon>
        <taxon>Eurotatoria</taxon>
        <taxon>Bdelloidea</taxon>
        <taxon>Philodinida</taxon>
        <taxon>Philodinidae</taxon>
        <taxon>Didymodactylos</taxon>
    </lineage>
</organism>
<dbReference type="GO" id="GO:0006888">
    <property type="term" value="P:endoplasmic reticulum to Golgi vesicle-mediated transport"/>
    <property type="evidence" value="ECO:0007669"/>
    <property type="project" value="InterPro"/>
</dbReference>
<dbReference type="Proteomes" id="UP000663829">
    <property type="component" value="Unassembled WGS sequence"/>
</dbReference>
<evidence type="ECO:0000313" key="2">
    <source>
        <dbReference type="EMBL" id="CAF3549518.1"/>
    </source>
</evidence>
<dbReference type="GO" id="GO:0060628">
    <property type="term" value="P:regulation of ER to Golgi vesicle-mediated transport"/>
    <property type="evidence" value="ECO:0007669"/>
    <property type="project" value="TreeGrafter"/>
</dbReference>
<dbReference type="OrthoDB" id="2189254at2759"/>
<evidence type="ECO:0000313" key="1">
    <source>
        <dbReference type="EMBL" id="CAF0767804.1"/>
    </source>
</evidence>